<dbReference type="Proteomes" id="UP000005262">
    <property type="component" value="Chromosome"/>
</dbReference>
<dbReference type="OrthoDB" id="2375806at2"/>
<reference evidence="1 2" key="1">
    <citation type="journal article" date="2012" name="J. Bacteriol.">
        <title>Complete genome sequences of Desulfosporosinus orientis DSM765T, Desulfosporosinus youngiae DSM17734T, Desulfosporosinus meridiei DSM13257T, and Desulfosporosinus acidiphilus DSM22704T.</title>
        <authorList>
            <person name="Pester M."/>
            <person name="Brambilla E."/>
            <person name="Alazard D."/>
            <person name="Rattei T."/>
            <person name="Weinmaier T."/>
            <person name="Han J."/>
            <person name="Lucas S."/>
            <person name="Lapidus A."/>
            <person name="Cheng J.F."/>
            <person name="Goodwin L."/>
            <person name="Pitluck S."/>
            <person name="Peters L."/>
            <person name="Ovchinnikova G."/>
            <person name="Teshima H."/>
            <person name="Detter J.C."/>
            <person name="Han C.S."/>
            <person name="Tapia R."/>
            <person name="Land M.L."/>
            <person name="Hauser L."/>
            <person name="Kyrpides N.C."/>
            <person name="Ivanova N.N."/>
            <person name="Pagani I."/>
            <person name="Huntmann M."/>
            <person name="Wei C.L."/>
            <person name="Davenport K.W."/>
            <person name="Daligault H."/>
            <person name="Chain P.S."/>
            <person name="Chen A."/>
            <person name="Mavromatis K."/>
            <person name="Markowitz V."/>
            <person name="Szeto E."/>
            <person name="Mikhailova N."/>
            <person name="Pati A."/>
            <person name="Wagner M."/>
            <person name="Woyke T."/>
            <person name="Ollivier B."/>
            <person name="Klenk H.P."/>
            <person name="Spring S."/>
            <person name="Loy A."/>
        </authorList>
    </citation>
    <scope>NUCLEOTIDE SEQUENCE [LARGE SCALE GENOMIC DNA]</scope>
    <source>
        <strain evidence="2">ATCC BAA-275 / DSM 13257 / NCIMB 13706 / S10</strain>
    </source>
</reference>
<reference evidence="2" key="2">
    <citation type="submission" date="2012-08" db="EMBL/GenBank/DDBJ databases">
        <title>Finished genome of Desulfosporosinus meridiei DSM 13257.</title>
        <authorList>
            <person name="Huntemann M."/>
            <person name="Wei C.-L."/>
            <person name="Han J."/>
            <person name="Detter J.C."/>
            <person name="Han C."/>
            <person name="Davenport K."/>
            <person name="Daligault H."/>
            <person name="Erkkila T."/>
            <person name="Gu W."/>
            <person name="Munk A.C.C."/>
            <person name="Teshima H."/>
            <person name="Xu Y."/>
            <person name="Chain P."/>
            <person name="Tapia R."/>
            <person name="Chen A."/>
            <person name="Krypides N."/>
            <person name="Mavromatis K."/>
            <person name="Markowitz V."/>
            <person name="Szeto E."/>
            <person name="Ivanova N."/>
            <person name="Mikhailova N."/>
            <person name="Ovchinnikova G."/>
            <person name="Pagani I."/>
            <person name="Pati A."/>
            <person name="Goodwin L."/>
            <person name="Peters L."/>
            <person name="Pitluck S."/>
            <person name="Woyke T."/>
            <person name="Pester M."/>
            <person name="Spring S."/>
            <person name="Ollivier B."/>
            <person name="Rattei T."/>
            <person name="Klenk H.-P."/>
            <person name="Wagner M."/>
            <person name="Loy A."/>
        </authorList>
    </citation>
    <scope>NUCLEOTIDE SEQUENCE [LARGE SCALE GENOMIC DNA]</scope>
    <source>
        <strain evidence="2">ATCC BAA-275 / DSM 13257 / NCIMB 13706 / S10</strain>
    </source>
</reference>
<proteinExistence type="predicted"/>
<dbReference type="RefSeq" id="WP_014901831.1">
    <property type="nucleotide sequence ID" value="NC_018515.1"/>
</dbReference>
<gene>
    <name evidence="1" type="ordered locus">Desmer_0882</name>
</gene>
<name>J7IW31_DESMD</name>
<dbReference type="KEGG" id="dmi:Desmer_0882"/>
<accession>J7IW31</accession>
<organism evidence="1 2">
    <name type="scientific">Desulfosporosinus meridiei (strain ATCC BAA-275 / DSM 13257 / KCTC 12902 / NCIMB 13706 / S10)</name>
    <dbReference type="NCBI Taxonomy" id="768704"/>
    <lineage>
        <taxon>Bacteria</taxon>
        <taxon>Bacillati</taxon>
        <taxon>Bacillota</taxon>
        <taxon>Clostridia</taxon>
        <taxon>Eubacteriales</taxon>
        <taxon>Desulfitobacteriaceae</taxon>
        <taxon>Desulfosporosinus</taxon>
    </lineage>
</organism>
<keyword evidence="2" id="KW-1185">Reference proteome</keyword>
<sequence>MGEKSIIAYFKSPEDANRVADQIKSLGVKEDIQVNRFGKYPLGSSDKLINPTSGQISSQATLTLGASGDRDSGILASADVSASGMSDGGDNPITGRDILLATIVDETVFDQAMLFIKDADGLV</sequence>
<dbReference type="EMBL" id="CP003629">
    <property type="protein sequence ID" value="AFQ42911.1"/>
    <property type="molecule type" value="Genomic_DNA"/>
</dbReference>
<dbReference type="HOGENOM" id="CLU_134920_0_0_9"/>
<dbReference type="STRING" id="768704.Desmer_0882"/>
<dbReference type="AlphaFoldDB" id="J7IW31"/>
<protein>
    <submittedName>
        <fullName evidence="1">Uncharacterized protein</fullName>
    </submittedName>
</protein>
<evidence type="ECO:0000313" key="1">
    <source>
        <dbReference type="EMBL" id="AFQ42911.1"/>
    </source>
</evidence>
<dbReference type="eggNOG" id="ENOG5032VE6">
    <property type="taxonomic scope" value="Bacteria"/>
</dbReference>
<evidence type="ECO:0000313" key="2">
    <source>
        <dbReference type="Proteomes" id="UP000005262"/>
    </source>
</evidence>